<accession>A0ABV2QMG6</accession>
<name>A0ABV2QMG6_9MICO</name>
<dbReference type="Proteomes" id="UP001549257">
    <property type="component" value="Unassembled WGS sequence"/>
</dbReference>
<dbReference type="InterPro" id="IPR052704">
    <property type="entry name" value="ECF_Sigma-70_Domain"/>
</dbReference>
<sequence>MTLTARGKPRQPHVGSSMTWERVLRPVRHRAVHALRVAAEHGDTGRLGELLDPAVAVVVESGDAENPLIRMVSGTYDAVPVLVHGLSAQRGQVVDERPVNGYAGLVLSRDDERTAAVTVDFAGRLIRSVWIRLSPQG</sequence>
<evidence type="ECO:0000313" key="1">
    <source>
        <dbReference type="EMBL" id="MET4581775.1"/>
    </source>
</evidence>
<dbReference type="PANTHER" id="PTHR30173:SF43">
    <property type="entry name" value="ECF RNA POLYMERASE SIGMA FACTOR SIGI-RELATED"/>
    <property type="match status" value="1"/>
</dbReference>
<comment type="caution">
    <text evidence="1">The sequence shown here is derived from an EMBL/GenBank/DDBJ whole genome shotgun (WGS) entry which is preliminary data.</text>
</comment>
<organism evidence="1 2">
    <name type="scientific">Conyzicola nivalis</name>
    <dbReference type="NCBI Taxonomy" id="1477021"/>
    <lineage>
        <taxon>Bacteria</taxon>
        <taxon>Bacillati</taxon>
        <taxon>Actinomycetota</taxon>
        <taxon>Actinomycetes</taxon>
        <taxon>Micrococcales</taxon>
        <taxon>Microbacteriaceae</taxon>
        <taxon>Conyzicola</taxon>
    </lineage>
</organism>
<dbReference type="PANTHER" id="PTHR30173">
    <property type="entry name" value="SIGMA 19 FACTOR"/>
    <property type="match status" value="1"/>
</dbReference>
<protein>
    <submittedName>
        <fullName evidence="1">Acetolactate synthase regulatory subunit</fullName>
    </submittedName>
</protein>
<gene>
    <name evidence="1" type="ORF">ABIE21_001265</name>
</gene>
<dbReference type="RefSeq" id="WP_354023938.1">
    <property type="nucleotide sequence ID" value="NZ_JBEPSJ010000001.1"/>
</dbReference>
<keyword evidence="2" id="KW-1185">Reference proteome</keyword>
<evidence type="ECO:0000313" key="2">
    <source>
        <dbReference type="Proteomes" id="UP001549257"/>
    </source>
</evidence>
<proteinExistence type="predicted"/>
<reference evidence="1 2" key="1">
    <citation type="submission" date="2024-06" db="EMBL/GenBank/DDBJ databases">
        <title>Sorghum-associated microbial communities from plants grown in Nebraska, USA.</title>
        <authorList>
            <person name="Schachtman D."/>
        </authorList>
    </citation>
    <scope>NUCLEOTIDE SEQUENCE [LARGE SCALE GENOMIC DNA]</scope>
    <source>
        <strain evidence="1 2">2857</strain>
    </source>
</reference>
<dbReference type="EMBL" id="JBEPSJ010000001">
    <property type="protein sequence ID" value="MET4581775.1"/>
    <property type="molecule type" value="Genomic_DNA"/>
</dbReference>